<dbReference type="KEGG" id="aaq:AOC05_05045"/>
<evidence type="ECO:0000313" key="2">
    <source>
        <dbReference type="Proteomes" id="UP000062833"/>
    </source>
</evidence>
<dbReference type="EMBL" id="CP012677">
    <property type="protein sequence ID" value="ALE91839.1"/>
    <property type="molecule type" value="Genomic_DNA"/>
</dbReference>
<dbReference type="RefSeq" id="WP_062006198.1">
    <property type="nucleotide sequence ID" value="NZ_CP012677.1"/>
</dbReference>
<dbReference type="PATRIC" id="fig|656366.3.peg.1087"/>
<evidence type="ECO:0000313" key="1">
    <source>
        <dbReference type="EMBL" id="ALE91839.1"/>
    </source>
</evidence>
<sequence length="81" mass="8869">MSAPKLYTIKDGEPVLSMKAVALLMGTTEEVISTLPRVKGNPQFTKHLKQSGSRVARKTMAHLGTDSIFDCIDYLATKETT</sequence>
<reference evidence="2" key="1">
    <citation type="submission" date="2015-09" db="EMBL/GenBank/DDBJ databases">
        <title>Complete genome of Arthrobacter alpinus strain R3.8.</title>
        <authorList>
            <person name="See-Too W.S."/>
            <person name="Chan K.G."/>
        </authorList>
    </citation>
    <scope>NUCLEOTIDE SEQUENCE [LARGE SCALE GENOMIC DNA]</scope>
    <source>
        <strain evidence="2">R3.8</strain>
    </source>
</reference>
<name>A0A0M3UFY7_9MICC</name>
<dbReference type="AlphaFoldDB" id="A0A0M3UFY7"/>
<proteinExistence type="predicted"/>
<keyword evidence="2" id="KW-1185">Reference proteome</keyword>
<organism evidence="1 2">
    <name type="scientific">Arthrobacter alpinus</name>
    <dbReference type="NCBI Taxonomy" id="656366"/>
    <lineage>
        <taxon>Bacteria</taxon>
        <taxon>Bacillati</taxon>
        <taxon>Actinomycetota</taxon>
        <taxon>Actinomycetes</taxon>
        <taxon>Micrococcales</taxon>
        <taxon>Micrococcaceae</taxon>
        <taxon>Arthrobacter</taxon>
    </lineage>
</organism>
<dbReference type="Proteomes" id="UP000062833">
    <property type="component" value="Chromosome"/>
</dbReference>
<gene>
    <name evidence="1" type="ORF">AOC05_05045</name>
</gene>
<accession>A0A0M3UFY7</accession>
<protein>
    <submittedName>
        <fullName evidence="1">Uncharacterized protein</fullName>
    </submittedName>
</protein>
<dbReference type="OrthoDB" id="9903905at2"/>